<dbReference type="Proteomes" id="UP000824120">
    <property type="component" value="Chromosome 8"/>
</dbReference>
<protein>
    <submittedName>
        <fullName evidence="1">Uncharacterized protein</fullName>
    </submittedName>
</protein>
<dbReference type="EMBL" id="JACXVP010000008">
    <property type="protein sequence ID" value="KAG5590291.1"/>
    <property type="molecule type" value="Genomic_DNA"/>
</dbReference>
<reference evidence="1 2" key="1">
    <citation type="submission" date="2020-09" db="EMBL/GenBank/DDBJ databases">
        <title>De no assembly of potato wild relative species, Solanum commersonii.</title>
        <authorList>
            <person name="Cho K."/>
        </authorList>
    </citation>
    <scope>NUCLEOTIDE SEQUENCE [LARGE SCALE GENOMIC DNA]</scope>
    <source>
        <strain evidence="1">LZ3.2</strain>
        <tissue evidence="1">Leaf</tissue>
    </source>
</reference>
<keyword evidence="2" id="KW-1185">Reference proteome</keyword>
<dbReference type="AlphaFoldDB" id="A0A9J5XPU6"/>
<evidence type="ECO:0000313" key="1">
    <source>
        <dbReference type="EMBL" id="KAG5590291.1"/>
    </source>
</evidence>
<gene>
    <name evidence="1" type="ORF">H5410_040805</name>
</gene>
<sequence>MVVMRSEYSFHLFYYDQLSNPSYQLDNEDDNTLEGLQQMEQQEPIKIDYNFDFLRSSWQEEFNFCLDDLGVLDF</sequence>
<name>A0A9J5XPU6_SOLCO</name>
<accession>A0A9J5XPU6</accession>
<evidence type="ECO:0000313" key="2">
    <source>
        <dbReference type="Proteomes" id="UP000824120"/>
    </source>
</evidence>
<dbReference type="OrthoDB" id="550883at2759"/>
<organism evidence="1 2">
    <name type="scientific">Solanum commersonii</name>
    <name type="common">Commerson's wild potato</name>
    <name type="synonym">Commerson's nightshade</name>
    <dbReference type="NCBI Taxonomy" id="4109"/>
    <lineage>
        <taxon>Eukaryota</taxon>
        <taxon>Viridiplantae</taxon>
        <taxon>Streptophyta</taxon>
        <taxon>Embryophyta</taxon>
        <taxon>Tracheophyta</taxon>
        <taxon>Spermatophyta</taxon>
        <taxon>Magnoliopsida</taxon>
        <taxon>eudicotyledons</taxon>
        <taxon>Gunneridae</taxon>
        <taxon>Pentapetalae</taxon>
        <taxon>asterids</taxon>
        <taxon>lamiids</taxon>
        <taxon>Solanales</taxon>
        <taxon>Solanaceae</taxon>
        <taxon>Solanoideae</taxon>
        <taxon>Solaneae</taxon>
        <taxon>Solanum</taxon>
    </lineage>
</organism>
<proteinExistence type="predicted"/>
<comment type="caution">
    <text evidence="1">The sequence shown here is derived from an EMBL/GenBank/DDBJ whole genome shotgun (WGS) entry which is preliminary data.</text>
</comment>